<protein>
    <submittedName>
        <fullName evidence="1">Uncharacterized protein</fullName>
    </submittedName>
</protein>
<dbReference type="EMBL" id="CP109135">
    <property type="protein sequence ID" value="WSD14547.1"/>
    <property type="molecule type" value="Genomic_DNA"/>
</dbReference>
<dbReference type="RefSeq" id="WP_326759189.1">
    <property type="nucleotide sequence ID" value="NZ_CP109135.1"/>
</dbReference>
<organism evidence="1 2">
    <name type="scientific">Streptomyces phaeochromogenes</name>
    <dbReference type="NCBI Taxonomy" id="1923"/>
    <lineage>
        <taxon>Bacteria</taxon>
        <taxon>Bacillati</taxon>
        <taxon>Actinomycetota</taxon>
        <taxon>Actinomycetes</taxon>
        <taxon>Kitasatosporales</taxon>
        <taxon>Streptomycetaceae</taxon>
        <taxon>Streptomyces</taxon>
        <taxon>Streptomyces phaeochromogenes group</taxon>
    </lineage>
</organism>
<reference evidence="1 2" key="1">
    <citation type="submission" date="2022-10" db="EMBL/GenBank/DDBJ databases">
        <title>The complete genomes of actinobacterial strains from the NBC collection.</title>
        <authorList>
            <person name="Joergensen T.S."/>
            <person name="Alvarez Arevalo M."/>
            <person name="Sterndorff E.B."/>
            <person name="Faurdal D."/>
            <person name="Vuksanovic O."/>
            <person name="Mourched A.-S."/>
            <person name="Charusanti P."/>
            <person name="Shaw S."/>
            <person name="Blin K."/>
            <person name="Weber T."/>
        </authorList>
    </citation>
    <scope>NUCLEOTIDE SEQUENCE [LARGE SCALE GENOMIC DNA]</scope>
    <source>
        <strain evidence="1 2">NBC 01752</strain>
    </source>
</reference>
<evidence type="ECO:0000313" key="1">
    <source>
        <dbReference type="EMBL" id="WSD14547.1"/>
    </source>
</evidence>
<sequence>MPWLTRGEIREVSNEVQQLYDDIRLGRLIIHTHADDGQTTVAVGTYRDTGKSVHLRGAQR</sequence>
<proteinExistence type="predicted"/>
<gene>
    <name evidence="1" type="ORF">OHB35_15560</name>
</gene>
<evidence type="ECO:0000313" key="2">
    <source>
        <dbReference type="Proteomes" id="UP001340816"/>
    </source>
</evidence>
<keyword evidence="2" id="KW-1185">Reference proteome</keyword>
<name>A0ABZ1H7K6_STRPH</name>
<dbReference type="Proteomes" id="UP001340816">
    <property type="component" value="Chromosome"/>
</dbReference>
<accession>A0ABZ1H7K6</accession>